<dbReference type="InterPro" id="IPR038740">
    <property type="entry name" value="BioF2-like_GNAT_dom"/>
</dbReference>
<protein>
    <recommendedName>
        <fullName evidence="7">BioF2-like acetyltransferase domain-containing protein</fullName>
    </recommendedName>
</protein>
<sequence length="335" mass="37560">MFPEAPPTQTSAWAEVKAAYGYRALRVAVISADGSPAALGQVLARRLPLLGRDWLYCPYGPLWNPDAPEALKLWLDAVRGHEIARRAAVLTIEPRVPDDEDSRKLLTGLGFRRGVQDVQPRGTLLLDLSLEEATLFAGLEGHTRYNVGLAERRGVEIKLENSPAGVERFVDLLEETEERKRFLAHDRAYYRRVWEAFVKADACDLLLATFEGGDVAGAWLVYAGRTAYYVYGATSRRHSQHKGSQLLQWRAILKAKERGALVYDFWGAPVEPTEKHPLWGVYQFKKGFGGEHTVFVGAHDLSLSALGGWGWRVGLPLARRMRNFFIRGRTADVMD</sequence>
<dbReference type="AlphaFoldDB" id="A0A1F5FIT5"/>
<dbReference type="PANTHER" id="PTHR36174">
    <property type="entry name" value="LIPID II:GLYCINE GLYCYLTRANSFERASE"/>
    <property type="match status" value="1"/>
</dbReference>
<comment type="caution">
    <text evidence="8">The sequence shown here is derived from an EMBL/GenBank/DDBJ whole genome shotgun (WGS) entry which is preliminary data.</text>
</comment>
<keyword evidence="4" id="KW-0573">Peptidoglycan synthesis</keyword>
<evidence type="ECO:0000259" key="7">
    <source>
        <dbReference type="Pfam" id="PF13480"/>
    </source>
</evidence>
<keyword evidence="5" id="KW-0012">Acyltransferase</keyword>
<accession>A0A1F5FIT5</accession>
<evidence type="ECO:0000256" key="4">
    <source>
        <dbReference type="ARBA" id="ARBA00022984"/>
    </source>
</evidence>
<proteinExistence type="inferred from homology"/>
<keyword evidence="3" id="KW-0133">Cell shape</keyword>
<dbReference type="SUPFAM" id="SSF55729">
    <property type="entry name" value="Acyl-CoA N-acyltransferases (Nat)"/>
    <property type="match status" value="2"/>
</dbReference>
<keyword evidence="6" id="KW-0961">Cell wall biogenesis/degradation</keyword>
<dbReference type="PANTHER" id="PTHR36174:SF1">
    <property type="entry name" value="LIPID II:GLYCINE GLYCYLTRANSFERASE"/>
    <property type="match status" value="1"/>
</dbReference>
<reference evidence="8 9" key="1">
    <citation type="journal article" date="2016" name="Nat. Commun.">
        <title>Thousands of microbial genomes shed light on interconnected biogeochemical processes in an aquifer system.</title>
        <authorList>
            <person name="Anantharaman K."/>
            <person name="Brown C.T."/>
            <person name="Hug L.A."/>
            <person name="Sharon I."/>
            <person name="Castelle C.J."/>
            <person name="Probst A.J."/>
            <person name="Thomas B.C."/>
            <person name="Singh A."/>
            <person name="Wilkins M.J."/>
            <person name="Karaoz U."/>
            <person name="Brodie E.L."/>
            <person name="Williams K.H."/>
            <person name="Hubbard S.S."/>
            <person name="Banfield J.F."/>
        </authorList>
    </citation>
    <scope>NUCLEOTIDE SEQUENCE [LARGE SCALE GENOMIC DNA]</scope>
</reference>
<organism evidence="8 9">
    <name type="scientific">Candidatus Coatesbacteria bacterium RBG_13_66_14</name>
    <dbReference type="NCBI Taxonomy" id="1817816"/>
    <lineage>
        <taxon>Bacteria</taxon>
        <taxon>Candidatus Coatesiibacteriota</taxon>
    </lineage>
</organism>
<gene>
    <name evidence="8" type="ORF">A2Y64_02565</name>
</gene>
<dbReference type="GO" id="GO:0071555">
    <property type="term" value="P:cell wall organization"/>
    <property type="evidence" value="ECO:0007669"/>
    <property type="project" value="UniProtKB-KW"/>
</dbReference>
<dbReference type="Pfam" id="PF13480">
    <property type="entry name" value="Acetyltransf_6"/>
    <property type="match status" value="1"/>
</dbReference>
<comment type="similarity">
    <text evidence="1">Belongs to the FemABX family.</text>
</comment>
<dbReference type="STRING" id="1817816.A2Y64_02565"/>
<evidence type="ECO:0000256" key="2">
    <source>
        <dbReference type="ARBA" id="ARBA00022679"/>
    </source>
</evidence>
<dbReference type="PROSITE" id="PS51191">
    <property type="entry name" value="FEMABX"/>
    <property type="match status" value="1"/>
</dbReference>
<dbReference type="InterPro" id="IPR003447">
    <property type="entry name" value="FEMABX"/>
</dbReference>
<evidence type="ECO:0000256" key="6">
    <source>
        <dbReference type="ARBA" id="ARBA00023316"/>
    </source>
</evidence>
<dbReference type="GO" id="GO:0009252">
    <property type="term" value="P:peptidoglycan biosynthetic process"/>
    <property type="evidence" value="ECO:0007669"/>
    <property type="project" value="UniProtKB-KW"/>
</dbReference>
<dbReference type="Proteomes" id="UP000177187">
    <property type="component" value="Unassembled WGS sequence"/>
</dbReference>
<evidence type="ECO:0000256" key="5">
    <source>
        <dbReference type="ARBA" id="ARBA00023315"/>
    </source>
</evidence>
<dbReference type="GO" id="GO:0016755">
    <property type="term" value="F:aminoacyltransferase activity"/>
    <property type="evidence" value="ECO:0007669"/>
    <property type="project" value="InterPro"/>
</dbReference>
<dbReference type="Gene3D" id="3.40.630.30">
    <property type="match status" value="2"/>
</dbReference>
<dbReference type="GO" id="GO:0008360">
    <property type="term" value="P:regulation of cell shape"/>
    <property type="evidence" value="ECO:0007669"/>
    <property type="project" value="UniProtKB-KW"/>
</dbReference>
<feature type="domain" description="BioF2-like acetyltransferase" evidence="7">
    <location>
        <begin position="149"/>
        <end position="267"/>
    </location>
</feature>
<evidence type="ECO:0000256" key="3">
    <source>
        <dbReference type="ARBA" id="ARBA00022960"/>
    </source>
</evidence>
<evidence type="ECO:0000313" key="8">
    <source>
        <dbReference type="EMBL" id="OGD79539.1"/>
    </source>
</evidence>
<dbReference type="InterPro" id="IPR050644">
    <property type="entry name" value="PG_Glycine_Bridge_Synth"/>
</dbReference>
<keyword evidence="2" id="KW-0808">Transferase</keyword>
<evidence type="ECO:0000256" key="1">
    <source>
        <dbReference type="ARBA" id="ARBA00009943"/>
    </source>
</evidence>
<name>A0A1F5FIT5_9BACT</name>
<dbReference type="InterPro" id="IPR016181">
    <property type="entry name" value="Acyl_CoA_acyltransferase"/>
</dbReference>
<dbReference type="EMBL" id="MFAF01000007">
    <property type="protein sequence ID" value="OGD79539.1"/>
    <property type="molecule type" value="Genomic_DNA"/>
</dbReference>
<evidence type="ECO:0000313" key="9">
    <source>
        <dbReference type="Proteomes" id="UP000177187"/>
    </source>
</evidence>